<proteinExistence type="predicted"/>
<comment type="caution">
    <text evidence="1">The sequence shown here is derived from an EMBL/GenBank/DDBJ whole genome shotgun (WGS) entry which is preliminary data.</text>
</comment>
<dbReference type="EMBL" id="JYDW01000640">
    <property type="protein sequence ID" value="KRZ47631.1"/>
    <property type="molecule type" value="Genomic_DNA"/>
</dbReference>
<sequence length="62" mass="7257">MYVTKEQWTLGWARYPTYLLSLPSVGARLTLQDGGPDTFPARWATTNWPKRRAYGWRKDLPD</sequence>
<accession>A0A0V1KK58</accession>
<evidence type="ECO:0000313" key="2">
    <source>
        <dbReference type="Proteomes" id="UP000054721"/>
    </source>
</evidence>
<dbReference type="AlphaFoldDB" id="A0A0V1KK58"/>
<organism evidence="1 2">
    <name type="scientific">Trichinella nativa</name>
    <dbReference type="NCBI Taxonomy" id="6335"/>
    <lineage>
        <taxon>Eukaryota</taxon>
        <taxon>Metazoa</taxon>
        <taxon>Ecdysozoa</taxon>
        <taxon>Nematoda</taxon>
        <taxon>Enoplea</taxon>
        <taxon>Dorylaimia</taxon>
        <taxon>Trichinellida</taxon>
        <taxon>Trichinellidae</taxon>
        <taxon>Trichinella</taxon>
    </lineage>
</organism>
<keyword evidence="2" id="KW-1185">Reference proteome</keyword>
<evidence type="ECO:0000313" key="1">
    <source>
        <dbReference type="EMBL" id="KRZ47631.1"/>
    </source>
</evidence>
<gene>
    <name evidence="1" type="ORF">T02_334</name>
</gene>
<protein>
    <submittedName>
        <fullName evidence="1">Uncharacterized protein</fullName>
    </submittedName>
</protein>
<reference evidence="1 2" key="1">
    <citation type="submission" date="2015-05" db="EMBL/GenBank/DDBJ databases">
        <title>Evolution of Trichinella species and genotypes.</title>
        <authorList>
            <person name="Korhonen P.K."/>
            <person name="Edoardo P."/>
            <person name="Giuseppe L.R."/>
            <person name="Gasser R.B."/>
        </authorList>
    </citation>
    <scope>NUCLEOTIDE SEQUENCE [LARGE SCALE GENOMIC DNA]</scope>
    <source>
        <strain evidence="1">ISS10</strain>
    </source>
</reference>
<dbReference type="Proteomes" id="UP000054721">
    <property type="component" value="Unassembled WGS sequence"/>
</dbReference>
<name>A0A0V1KK58_9BILA</name>